<proteinExistence type="predicted"/>
<sequence length="206" mass="21791">MLDVSMPSPTRAVVAATVLVTPVDHDDLEVRVWPPEAVWQVATSLGEAGHRCDPVLPDETGLPQSLVVARRGAAALERVLDGLAQPGLSAIAYLEPDARGECRRVAGQAPEGRDDVVFLELRELPYGGRWQLRGFGSPAALSTLAGACAPLAVGLVEPDPTTYADRSVVLELPGRPTVVQELVERLDAAGLDGHVRVLRVQETAGA</sequence>
<evidence type="ECO:0000313" key="2">
    <source>
        <dbReference type="Proteomes" id="UP000537326"/>
    </source>
</evidence>
<dbReference type="Proteomes" id="UP000537326">
    <property type="component" value="Unassembled WGS sequence"/>
</dbReference>
<protein>
    <recommendedName>
        <fullName evidence="3">ACT domain-containing protein</fullName>
    </recommendedName>
</protein>
<gene>
    <name evidence="1" type="ORF">BKA05_002007</name>
</gene>
<organism evidence="1 2">
    <name type="scientific">Nocardioides marinus</name>
    <dbReference type="NCBI Taxonomy" id="374514"/>
    <lineage>
        <taxon>Bacteria</taxon>
        <taxon>Bacillati</taxon>
        <taxon>Actinomycetota</taxon>
        <taxon>Actinomycetes</taxon>
        <taxon>Propionibacteriales</taxon>
        <taxon>Nocardioidaceae</taxon>
        <taxon>Nocardioides</taxon>
    </lineage>
</organism>
<dbReference type="EMBL" id="JACBZI010000001">
    <property type="protein sequence ID" value="NYI10492.1"/>
    <property type="molecule type" value="Genomic_DNA"/>
</dbReference>
<name>A0A7Z0C3P6_9ACTN</name>
<keyword evidence="2" id="KW-1185">Reference proteome</keyword>
<evidence type="ECO:0008006" key="3">
    <source>
        <dbReference type="Google" id="ProtNLM"/>
    </source>
</evidence>
<dbReference type="RefSeq" id="WP_179531320.1">
    <property type="nucleotide sequence ID" value="NZ_BAAAPP010000010.1"/>
</dbReference>
<evidence type="ECO:0000313" key="1">
    <source>
        <dbReference type="EMBL" id="NYI10492.1"/>
    </source>
</evidence>
<reference evidence="1 2" key="1">
    <citation type="submission" date="2020-07" db="EMBL/GenBank/DDBJ databases">
        <title>Sequencing the genomes of 1000 actinobacteria strains.</title>
        <authorList>
            <person name="Klenk H.-P."/>
        </authorList>
    </citation>
    <scope>NUCLEOTIDE SEQUENCE [LARGE SCALE GENOMIC DNA]</scope>
    <source>
        <strain evidence="1 2">DSM 18248</strain>
    </source>
</reference>
<comment type="caution">
    <text evidence="1">The sequence shown here is derived from an EMBL/GenBank/DDBJ whole genome shotgun (WGS) entry which is preliminary data.</text>
</comment>
<accession>A0A7Z0C3P6</accession>
<dbReference type="AlphaFoldDB" id="A0A7Z0C3P6"/>